<evidence type="ECO:0000256" key="3">
    <source>
        <dbReference type="SAM" id="SignalP"/>
    </source>
</evidence>
<evidence type="ECO:0000256" key="2">
    <source>
        <dbReference type="SAM" id="Phobius"/>
    </source>
</evidence>
<evidence type="ECO:0000256" key="1">
    <source>
        <dbReference type="SAM" id="MobiDB-lite"/>
    </source>
</evidence>
<feature type="transmembrane region" description="Helical" evidence="2">
    <location>
        <begin position="175"/>
        <end position="195"/>
    </location>
</feature>
<dbReference type="EMBL" id="CAOJ01016287">
    <property type="protein sequence ID" value="CCO36670.1"/>
    <property type="molecule type" value="Genomic_DNA"/>
</dbReference>
<evidence type="ECO:0000313" key="5">
    <source>
        <dbReference type="Proteomes" id="UP000012065"/>
    </source>
</evidence>
<gene>
    <name evidence="4" type="ORF">BN14_10812</name>
</gene>
<sequence length="225" mass="23151">MQTFGRLLSVLTFLLSLGFLAQALPAAPRAGLAVRQYNSPAPQSPGAGYTKPGSGNGSGDMFPAPSNEGKTVDVITLMDDLKVKVDGHVNAMAEVKTAVDLDIKIKALVTDIKAMIAIMVGAKVHLNDDAKLKLAIAVHAMIIAIVKVCATVVAKLGVSACAAIMASLDVTIHSLLLTLNVVVNGFLGVLIGLFVNVDATVAAAIKTCGLSLLAKVLLGLNVTIN</sequence>
<proteinExistence type="predicted"/>
<dbReference type="HOGENOM" id="CLU_085459_1_0_1"/>
<dbReference type="Proteomes" id="UP000012065">
    <property type="component" value="Unassembled WGS sequence"/>
</dbReference>
<feature type="region of interest" description="Disordered" evidence="1">
    <location>
        <begin position="40"/>
        <end position="63"/>
    </location>
</feature>
<keyword evidence="2" id="KW-0472">Membrane</keyword>
<reference evidence="4 5" key="1">
    <citation type="journal article" date="2013" name="J. Biotechnol.">
        <title>Establishment and interpretation of the genome sequence of the phytopathogenic fungus Rhizoctonia solani AG1-IB isolate 7/3/14.</title>
        <authorList>
            <person name="Wibberg D.W."/>
            <person name="Jelonek L.J."/>
            <person name="Rupp O.R."/>
            <person name="Hennig M.H."/>
            <person name="Eikmeyer F.E."/>
            <person name="Goesmann A.G."/>
            <person name="Hartmann A.H."/>
            <person name="Borriss R.B."/>
            <person name="Grosch R.G."/>
            <person name="Puehler A.P."/>
            <person name="Schlueter A.S."/>
        </authorList>
    </citation>
    <scope>NUCLEOTIDE SEQUENCE [LARGE SCALE GENOMIC DNA]</scope>
    <source>
        <strain evidence="5">AG1-IB / isolate 7/3/14</strain>
    </source>
</reference>
<keyword evidence="2" id="KW-1133">Transmembrane helix</keyword>
<keyword evidence="3" id="KW-0732">Signal</keyword>
<evidence type="ECO:0008006" key="6">
    <source>
        <dbReference type="Google" id="ProtNLM"/>
    </source>
</evidence>
<feature type="chain" id="PRO_5004064086" description="Transmembrane protein" evidence="3">
    <location>
        <begin position="24"/>
        <end position="225"/>
    </location>
</feature>
<comment type="caution">
    <text evidence="4">The sequence shown here is derived from an EMBL/GenBank/DDBJ whole genome shotgun (WGS) entry which is preliminary data.</text>
</comment>
<feature type="signal peptide" evidence="3">
    <location>
        <begin position="1"/>
        <end position="23"/>
    </location>
</feature>
<dbReference type="AlphaFoldDB" id="M5CC59"/>
<accession>M5CC59</accession>
<name>M5CC59_THACB</name>
<feature type="transmembrane region" description="Helical" evidence="2">
    <location>
        <begin position="134"/>
        <end position="154"/>
    </location>
</feature>
<protein>
    <recommendedName>
        <fullName evidence="6">Transmembrane protein</fullName>
    </recommendedName>
</protein>
<organism evidence="4 5">
    <name type="scientific">Thanatephorus cucumeris (strain AG1-IB / isolate 7/3/14)</name>
    <name type="common">Lettuce bottom rot fungus</name>
    <name type="synonym">Rhizoctonia solani</name>
    <dbReference type="NCBI Taxonomy" id="1108050"/>
    <lineage>
        <taxon>Eukaryota</taxon>
        <taxon>Fungi</taxon>
        <taxon>Dikarya</taxon>
        <taxon>Basidiomycota</taxon>
        <taxon>Agaricomycotina</taxon>
        <taxon>Agaricomycetes</taxon>
        <taxon>Cantharellales</taxon>
        <taxon>Ceratobasidiaceae</taxon>
        <taxon>Rhizoctonia</taxon>
        <taxon>Rhizoctonia solani AG-1</taxon>
    </lineage>
</organism>
<evidence type="ECO:0000313" key="4">
    <source>
        <dbReference type="EMBL" id="CCO36670.1"/>
    </source>
</evidence>
<feature type="transmembrane region" description="Helical" evidence="2">
    <location>
        <begin position="201"/>
        <end position="224"/>
    </location>
</feature>
<keyword evidence="2" id="KW-0812">Transmembrane</keyword>